<dbReference type="Gene3D" id="2.60.60.30">
    <property type="entry name" value="sav2460 like domains"/>
    <property type="match status" value="1"/>
</dbReference>
<dbReference type="Proteomes" id="UP000282386">
    <property type="component" value="Chromosome"/>
</dbReference>
<dbReference type="CDD" id="cd06974">
    <property type="entry name" value="TerD_like"/>
    <property type="match status" value="1"/>
</dbReference>
<dbReference type="RefSeq" id="WP_232018575.1">
    <property type="nucleotide sequence ID" value="NZ_CAUOLR010000022.1"/>
</dbReference>
<proteinExistence type="predicted"/>
<dbReference type="AlphaFoldDB" id="A0A7Z9A7J5"/>
<sequence length="177" mass="19623">MMELSIGQNVNLTQAAPEVHNILVGLRWRTDEPLLRECLEAGVLLTTGGRLVNRRDFVFAHQVLDSSASVHRRELMGDDKAQFGIHLPEVPADVDSLEVVLFINGESSIRLNRASGIRARVINPATGATMFRAPLAQVGRSAAVRLMQVYRHRGDWKVRAVCDEWADVPAMLRGFGL</sequence>
<dbReference type="InterPro" id="IPR003325">
    <property type="entry name" value="TerD"/>
</dbReference>
<evidence type="ECO:0000259" key="1">
    <source>
        <dbReference type="Pfam" id="PF02342"/>
    </source>
</evidence>
<evidence type="ECO:0000313" key="3">
    <source>
        <dbReference type="Proteomes" id="UP000282386"/>
    </source>
</evidence>
<feature type="domain" description="TerD" evidence="1">
    <location>
        <begin position="2"/>
        <end position="164"/>
    </location>
</feature>
<accession>A0A7Z9A7J5</accession>
<name>A0A7Z9A7J5_9MICC</name>
<dbReference type="InterPro" id="IPR051324">
    <property type="entry name" value="Stress/Tellurium_Resist"/>
</dbReference>
<evidence type="ECO:0000313" key="2">
    <source>
        <dbReference type="EMBL" id="VEI24884.1"/>
    </source>
</evidence>
<organism evidence="2 3">
    <name type="scientific">Rothia aeria</name>
    <dbReference type="NCBI Taxonomy" id="172042"/>
    <lineage>
        <taxon>Bacteria</taxon>
        <taxon>Bacillati</taxon>
        <taxon>Actinomycetota</taxon>
        <taxon>Actinomycetes</taxon>
        <taxon>Micrococcales</taxon>
        <taxon>Micrococcaceae</taxon>
        <taxon>Rothia</taxon>
    </lineage>
</organism>
<reference evidence="2 3" key="1">
    <citation type="submission" date="2018-12" db="EMBL/GenBank/DDBJ databases">
        <authorList>
            <consortium name="Pathogen Informatics"/>
        </authorList>
    </citation>
    <scope>NUCLEOTIDE SEQUENCE [LARGE SCALE GENOMIC DNA]</scope>
    <source>
        <strain evidence="2 3">NCTC10207</strain>
    </source>
</reference>
<dbReference type="Pfam" id="PF02342">
    <property type="entry name" value="TerD"/>
    <property type="match status" value="1"/>
</dbReference>
<dbReference type="EMBL" id="LR134479">
    <property type="protein sequence ID" value="VEI24884.1"/>
    <property type="molecule type" value="Genomic_DNA"/>
</dbReference>
<dbReference type="PANTHER" id="PTHR32097">
    <property type="entry name" value="CAMP-BINDING PROTEIN 1-RELATED"/>
    <property type="match status" value="1"/>
</dbReference>
<protein>
    <submittedName>
        <fullName evidence="2">General stress protein 16U</fullName>
    </submittedName>
</protein>
<dbReference type="PANTHER" id="PTHR32097:SF17">
    <property type="entry name" value="CAMP-BINDING PROTEIN 1-RELATED"/>
    <property type="match status" value="1"/>
</dbReference>
<gene>
    <name evidence="2" type="primary">yceD_1</name>
    <name evidence="2" type="ORF">NCTC10207_02303</name>
</gene>